<protein>
    <submittedName>
        <fullName evidence="2">Uncharacterized protein</fullName>
    </submittedName>
</protein>
<accession>A0A2R6Y1Z4</accession>
<comment type="caution">
    <text evidence="2">The sequence shown here is derived from an EMBL/GenBank/DDBJ whole genome shotgun (WGS) entry which is preliminary data.</text>
</comment>
<dbReference type="AlphaFoldDB" id="A0A2R6Y1Z4"/>
<name>A0A2R6Y1Z4_9BACL</name>
<feature type="transmembrane region" description="Helical" evidence="1">
    <location>
        <begin position="18"/>
        <end position="35"/>
    </location>
</feature>
<evidence type="ECO:0000313" key="3">
    <source>
        <dbReference type="Proteomes" id="UP000244338"/>
    </source>
</evidence>
<keyword evidence="1" id="KW-1133">Transmembrane helix</keyword>
<gene>
    <name evidence="2" type="ORF">BSOLF_2758</name>
</gene>
<organism evidence="2 3">
    <name type="scientific">Candidatus Carbonibacillus altaicus</name>
    <dbReference type="NCBI Taxonomy" id="2163959"/>
    <lineage>
        <taxon>Bacteria</taxon>
        <taxon>Bacillati</taxon>
        <taxon>Bacillota</taxon>
        <taxon>Bacilli</taxon>
        <taxon>Bacillales</taxon>
        <taxon>Candidatus Carbonibacillus</taxon>
    </lineage>
</organism>
<evidence type="ECO:0000256" key="1">
    <source>
        <dbReference type="SAM" id="Phobius"/>
    </source>
</evidence>
<dbReference type="EMBL" id="PEBX01000021">
    <property type="protein sequence ID" value="PTQ56707.1"/>
    <property type="molecule type" value="Genomic_DNA"/>
</dbReference>
<keyword evidence="1" id="KW-0812">Transmembrane</keyword>
<keyword evidence="1" id="KW-0472">Membrane</keyword>
<proteinExistence type="predicted"/>
<sequence>MATKKPVTLSVFASGSRFGIYLYVLVMYLHVYDFLNQRLRIVSYSQKK</sequence>
<reference evidence="3" key="1">
    <citation type="journal article" date="2018" name="Sci. Rep.">
        <title>Lignite coal burning seam in the remote Altai Mountains harbors a hydrogen-driven thermophilic microbial community.</title>
        <authorList>
            <person name="Kadnikov V.V."/>
            <person name="Mardanov A.V."/>
            <person name="Ivasenko D.A."/>
            <person name="Antsiferov D.V."/>
            <person name="Beletsky A.V."/>
            <person name="Karnachuk O.V."/>
            <person name="Ravin N.V."/>
        </authorList>
    </citation>
    <scope>NUCLEOTIDE SEQUENCE [LARGE SCALE GENOMIC DNA]</scope>
</reference>
<evidence type="ECO:0000313" key="2">
    <source>
        <dbReference type="EMBL" id="PTQ56707.1"/>
    </source>
</evidence>
<dbReference type="Proteomes" id="UP000244338">
    <property type="component" value="Unassembled WGS sequence"/>
</dbReference>